<gene>
    <name evidence="2" type="ORF">RE431_04665</name>
</gene>
<comment type="caution">
    <text evidence="2">The sequence shown here is derived from an EMBL/GenBank/DDBJ whole genome shotgun (WGS) entry which is preliminary data.</text>
</comment>
<accession>A0ABU1ENF0</accession>
<feature type="transmembrane region" description="Helical" evidence="1">
    <location>
        <begin position="66"/>
        <end position="85"/>
    </location>
</feature>
<evidence type="ECO:0000313" key="2">
    <source>
        <dbReference type="EMBL" id="MDR5589916.1"/>
    </source>
</evidence>
<feature type="transmembrane region" description="Helical" evidence="1">
    <location>
        <begin position="12"/>
        <end position="30"/>
    </location>
</feature>
<dbReference type="RefSeq" id="WP_309560803.1">
    <property type="nucleotide sequence ID" value="NZ_JAVJIU010000002.1"/>
</dbReference>
<keyword evidence="1" id="KW-1133">Transmembrane helix</keyword>
<keyword evidence="3" id="KW-1185">Reference proteome</keyword>
<sequence>MSNPISKKILQVLKYLAIYYLSIKMIAFAIPKLLHMQFRILHHEAFMPLAEISKYQHMWSFFGRSYNYNLFIGLMEILIGILVVFKRTRLIALLISLGVCINILILNIEFDIDFAIQHISLDLGLSLLLLLEYRKDLYQFFIRLGGKLNSASSPKGSKFSKILPFIYILVFPIVYFLYAQNLKNDVNDEVVGSYRIYNLKIENEKKLLDKGKLGSVPMIFFEYNGQSVLSVNDSLYKGSYFVRNDSLRMFFKTEGNTKNNLFKGKIISSEHIQGKLNDSLTVEMKIQRLSEEKDYLNGLY</sequence>
<protein>
    <recommendedName>
        <fullName evidence="4">DoxX family protein</fullName>
    </recommendedName>
</protein>
<feature type="transmembrane region" description="Helical" evidence="1">
    <location>
        <begin position="90"/>
        <end position="108"/>
    </location>
</feature>
<evidence type="ECO:0008006" key="4">
    <source>
        <dbReference type="Google" id="ProtNLM"/>
    </source>
</evidence>
<keyword evidence="1" id="KW-0812">Transmembrane</keyword>
<evidence type="ECO:0000256" key="1">
    <source>
        <dbReference type="SAM" id="Phobius"/>
    </source>
</evidence>
<reference evidence="3" key="1">
    <citation type="submission" date="2023-07" db="EMBL/GenBank/DDBJ databases">
        <title>Christiangramia sp. SM2212., a novel bacterium of the family Flavobacteriaceae isolated from the sea sediment.</title>
        <authorList>
            <person name="Wang J."/>
            <person name="Zhang X."/>
        </authorList>
    </citation>
    <scope>NUCLEOTIDE SEQUENCE [LARGE SCALE GENOMIC DNA]</scope>
    <source>
        <strain evidence="3">SM2212</strain>
    </source>
</reference>
<keyword evidence="1" id="KW-0472">Membrane</keyword>
<organism evidence="2 3">
    <name type="scientific">Christiangramia sediminicola</name>
    <dbReference type="NCBI Taxonomy" id="3073267"/>
    <lineage>
        <taxon>Bacteria</taxon>
        <taxon>Pseudomonadati</taxon>
        <taxon>Bacteroidota</taxon>
        <taxon>Flavobacteriia</taxon>
        <taxon>Flavobacteriales</taxon>
        <taxon>Flavobacteriaceae</taxon>
        <taxon>Christiangramia</taxon>
    </lineage>
</organism>
<dbReference type="EMBL" id="JAVJIU010000002">
    <property type="protein sequence ID" value="MDR5589916.1"/>
    <property type="molecule type" value="Genomic_DNA"/>
</dbReference>
<feature type="transmembrane region" description="Helical" evidence="1">
    <location>
        <begin position="162"/>
        <end position="178"/>
    </location>
</feature>
<dbReference type="Proteomes" id="UP001257234">
    <property type="component" value="Unassembled WGS sequence"/>
</dbReference>
<proteinExistence type="predicted"/>
<evidence type="ECO:0000313" key="3">
    <source>
        <dbReference type="Proteomes" id="UP001257234"/>
    </source>
</evidence>
<name>A0ABU1ENF0_9FLAO</name>